<proteinExistence type="predicted"/>
<evidence type="ECO:0000313" key="2">
    <source>
        <dbReference type="Proteomes" id="UP000056109"/>
    </source>
</evidence>
<dbReference type="PATRIC" id="fig|446692.3.peg.3035"/>
<dbReference type="SUPFAM" id="SSF56784">
    <property type="entry name" value="HAD-like"/>
    <property type="match status" value="1"/>
</dbReference>
<sequence>MIGKDKVLVVDIDGTLCDIKAQEENYIDVAPEPQIVARLQKMHAEGWRIVLSSSRGMRSNDGNLGQINKIVGPVVLEWLERHKIPFDEIYFGKPWPGKEGFYIDDRSVRPREFIENDLAGVEALIARDRIAKG</sequence>
<protein>
    <recommendedName>
        <fullName evidence="3">Capsular biosynthesis protein</fullName>
    </recommendedName>
</protein>
<gene>
    <name evidence="1" type="ORF">ASN_2887</name>
</gene>
<evidence type="ECO:0008006" key="3">
    <source>
        <dbReference type="Google" id="ProtNLM"/>
    </source>
</evidence>
<organism evidence="1 2">
    <name type="scientific">Acetobacter senegalensis</name>
    <dbReference type="NCBI Taxonomy" id="446692"/>
    <lineage>
        <taxon>Bacteria</taxon>
        <taxon>Pseudomonadati</taxon>
        <taxon>Pseudomonadota</taxon>
        <taxon>Alphaproteobacteria</taxon>
        <taxon>Acetobacterales</taxon>
        <taxon>Acetobacteraceae</taxon>
        <taxon>Acetobacter</taxon>
    </lineage>
</organism>
<dbReference type="Proteomes" id="UP000056109">
    <property type="component" value="Chromosome I"/>
</dbReference>
<accession>A0A0U5EYU1</accession>
<dbReference type="AlphaFoldDB" id="A0A0U5EYU1"/>
<name>A0A0U5EYU1_9PROT</name>
<dbReference type="KEGG" id="asz:ASN_2887"/>
<reference evidence="2" key="1">
    <citation type="submission" date="2014-09" db="EMBL/GenBank/DDBJ databases">
        <authorList>
            <person name="Illeghems K.G."/>
        </authorList>
    </citation>
    <scope>NUCLEOTIDE SEQUENCE [LARGE SCALE GENOMIC DNA]</scope>
    <source>
        <strain evidence="2">108B</strain>
    </source>
</reference>
<dbReference type="RefSeq" id="WP_058988449.1">
    <property type="nucleotide sequence ID" value="NZ_LN606600.1"/>
</dbReference>
<dbReference type="InterPro" id="IPR023214">
    <property type="entry name" value="HAD_sf"/>
</dbReference>
<evidence type="ECO:0000313" key="1">
    <source>
        <dbReference type="EMBL" id="CEF42144.1"/>
    </source>
</evidence>
<dbReference type="InterPro" id="IPR036412">
    <property type="entry name" value="HAD-like_sf"/>
</dbReference>
<dbReference type="GeneID" id="34783853"/>
<keyword evidence="2" id="KW-1185">Reference proteome</keyword>
<dbReference type="EMBL" id="LN606600">
    <property type="protein sequence ID" value="CEF42144.1"/>
    <property type="molecule type" value="Genomic_DNA"/>
</dbReference>
<dbReference type="Gene3D" id="3.40.50.1000">
    <property type="entry name" value="HAD superfamily/HAD-like"/>
    <property type="match status" value="1"/>
</dbReference>